<dbReference type="PANTHER" id="PTHR13697">
    <property type="entry name" value="PHOSPHOFRUCTOKINASE"/>
    <property type="match status" value="1"/>
</dbReference>
<feature type="site" description="Important for substrate specificity; cannot use PPi as phosphoryl donor" evidence="9">
    <location>
        <position position="109"/>
    </location>
</feature>
<name>A0A4R3I713_9GAMM</name>
<comment type="subunit">
    <text evidence="9">Homodimer or homotetramer.</text>
</comment>
<dbReference type="GO" id="GO:0016208">
    <property type="term" value="F:AMP binding"/>
    <property type="evidence" value="ECO:0007669"/>
    <property type="project" value="TreeGrafter"/>
</dbReference>
<comment type="similarity">
    <text evidence="9">Belongs to the phosphofructokinase type A (PFKA) family. Mixed-substrate PFK group III subfamily.</text>
</comment>
<dbReference type="InterPro" id="IPR035966">
    <property type="entry name" value="PKF_sf"/>
</dbReference>
<dbReference type="Pfam" id="PF00365">
    <property type="entry name" value="PFK"/>
    <property type="match status" value="1"/>
</dbReference>
<dbReference type="RefSeq" id="WP_132701469.1">
    <property type="nucleotide sequence ID" value="NZ_SLZR01000007.1"/>
</dbReference>
<dbReference type="GO" id="GO:0042802">
    <property type="term" value="F:identical protein binding"/>
    <property type="evidence" value="ECO:0007669"/>
    <property type="project" value="TreeGrafter"/>
</dbReference>
<evidence type="ECO:0000256" key="8">
    <source>
        <dbReference type="ARBA" id="ARBA00023152"/>
    </source>
</evidence>
<dbReference type="PANTHER" id="PTHR13697:SF52">
    <property type="entry name" value="ATP-DEPENDENT 6-PHOSPHOFRUCTOKINASE 3"/>
    <property type="match status" value="1"/>
</dbReference>
<dbReference type="GO" id="GO:0061621">
    <property type="term" value="P:canonical glycolysis"/>
    <property type="evidence" value="ECO:0007669"/>
    <property type="project" value="TreeGrafter"/>
</dbReference>
<keyword evidence="9" id="KW-0547">Nucleotide-binding</keyword>
<dbReference type="PRINTS" id="PR00476">
    <property type="entry name" value="PHFRCTKINASE"/>
</dbReference>
<evidence type="ECO:0000256" key="4">
    <source>
        <dbReference type="ARBA" id="ARBA00022679"/>
    </source>
</evidence>
<gene>
    <name evidence="9" type="primary">pfkA</name>
    <name evidence="11" type="ORF">BCF53_10732</name>
</gene>
<evidence type="ECO:0000256" key="9">
    <source>
        <dbReference type="HAMAP-Rule" id="MF_01976"/>
    </source>
</evidence>
<keyword evidence="6 9" id="KW-0418">Kinase</keyword>
<evidence type="ECO:0000313" key="11">
    <source>
        <dbReference type="EMBL" id="TCS41019.1"/>
    </source>
</evidence>
<sequence length="353" mass="38302">MSSVTKRIGVLTAGGDAPGLNAALRGLAKAAQDNYGIEIVGFYDGYKGLVENNARLMDRSDFSGILHEGGSFLRNSRERPFKDEEKVKKMVENYHAWNLDCLVVLGGGGTNKRGYWLTEYGLNVIGLPKTIDNDIYGTDITFGFHSALEFCTDAVDRIHTTAASHQRVILAEIMGNSAGWLALYAGIAGGADAIILPEIPYDIHKLKDHVDKRMKGSDSKFCVIVVAEGARTMEEADLTKKQFKKKRAKEGISAAHRVSEQLNAISDYESRVSVLGYLQRGGSPTGYDRVLATQFGVKAAELLYKGEYNQLVAAHGLDVIAVPLADVAGKTKFVPKDHLAVVSAKQTGICFAD</sequence>
<feature type="binding site" description="in other chain" evidence="9">
    <location>
        <begin position="130"/>
        <end position="132"/>
    </location>
    <ligand>
        <name>substrate</name>
        <note>ligand shared between dimeric partners</note>
    </ligand>
</feature>
<dbReference type="GO" id="GO:0003872">
    <property type="term" value="F:6-phosphofructokinase activity"/>
    <property type="evidence" value="ECO:0007669"/>
    <property type="project" value="UniProtKB-UniRule"/>
</dbReference>
<feature type="binding site" evidence="9">
    <location>
        <position position="271"/>
    </location>
    <ligand>
        <name>substrate</name>
        <note>ligand shared between dimeric partners</note>
    </ligand>
</feature>
<dbReference type="InterPro" id="IPR012003">
    <property type="entry name" value="ATP_PFK_prok-type"/>
</dbReference>
<evidence type="ECO:0000259" key="10">
    <source>
        <dbReference type="Pfam" id="PF00365"/>
    </source>
</evidence>
<dbReference type="EC" id="2.7.1.11" evidence="9"/>
<dbReference type="Proteomes" id="UP000295793">
    <property type="component" value="Unassembled WGS sequence"/>
</dbReference>
<comment type="caution">
    <text evidence="11">The sequence shown here is derived from an EMBL/GenBank/DDBJ whole genome shotgun (WGS) entry which is preliminary data.</text>
</comment>
<dbReference type="GO" id="GO:0046872">
    <property type="term" value="F:metal ion binding"/>
    <property type="evidence" value="ECO:0007669"/>
    <property type="project" value="UniProtKB-KW"/>
</dbReference>
<evidence type="ECO:0000256" key="7">
    <source>
        <dbReference type="ARBA" id="ARBA00022842"/>
    </source>
</evidence>
<dbReference type="EMBL" id="SLZR01000007">
    <property type="protein sequence ID" value="TCS41019.1"/>
    <property type="molecule type" value="Genomic_DNA"/>
</dbReference>
<dbReference type="AlphaFoldDB" id="A0A4R3I713"/>
<protein>
    <recommendedName>
        <fullName evidence="9">ATP-dependent 6-phosphofructokinase</fullName>
        <shortName evidence="9">ATP-PFK</shortName>
        <shortName evidence="9">Phosphofructokinase</shortName>
        <ecNumber evidence="9">2.7.1.11</ecNumber>
    </recommendedName>
    <alternativeName>
        <fullName evidence="9">Phosphohexokinase</fullName>
    </alternativeName>
</protein>
<comment type="catalytic activity">
    <reaction evidence="9">
        <text>beta-D-fructose 6-phosphate + ATP = beta-D-fructose 1,6-bisphosphate + ADP + H(+)</text>
        <dbReference type="Rhea" id="RHEA:16109"/>
        <dbReference type="ChEBI" id="CHEBI:15378"/>
        <dbReference type="ChEBI" id="CHEBI:30616"/>
        <dbReference type="ChEBI" id="CHEBI:32966"/>
        <dbReference type="ChEBI" id="CHEBI:57634"/>
        <dbReference type="ChEBI" id="CHEBI:456216"/>
        <dbReference type="EC" id="2.7.1.11"/>
    </reaction>
</comment>
<feature type="binding site" evidence="9">
    <location>
        <position position="15"/>
    </location>
    <ligand>
        <name>ATP</name>
        <dbReference type="ChEBI" id="CHEBI:30616"/>
    </ligand>
</feature>
<dbReference type="NCBIfam" id="NF002872">
    <property type="entry name" value="PRK03202.1"/>
    <property type="match status" value="1"/>
</dbReference>
<comment type="function">
    <text evidence="9">Catalyzes the phosphorylation of D-fructose 6-phosphate to fructose 1,6-bisphosphate by ATP, the first committing step of glycolysis.</text>
</comment>
<feature type="binding site" evidence="9">
    <location>
        <begin position="77"/>
        <end position="78"/>
    </location>
    <ligand>
        <name>ATP</name>
        <dbReference type="ChEBI" id="CHEBI:30616"/>
    </ligand>
</feature>
<keyword evidence="9" id="KW-0067">ATP-binding</keyword>
<comment type="caution">
    <text evidence="9">Lacks conserved residue(s) required for the propagation of feature annotation.</text>
</comment>
<organism evidence="11 12">
    <name type="scientific">Reinekea marinisedimentorum</name>
    <dbReference type="NCBI Taxonomy" id="230495"/>
    <lineage>
        <taxon>Bacteria</taxon>
        <taxon>Pseudomonadati</taxon>
        <taxon>Pseudomonadota</taxon>
        <taxon>Gammaproteobacteria</taxon>
        <taxon>Oceanospirillales</taxon>
        <taxon>Saccharospirillaceae</taxon>
        <taxon>Reinekea</taxon>
    </lineage>
</organism>
<keyword evidence="8 9" id="KW-0324">Glycolysis</keyword>
<keyword evidence="4 9" id="KW-0808">Transferase</keyword>
<evidence type="ECO:0000256" key="3">
    <source>
        <dbReference type="ARBA" id="ARBA00022490"/>
    </source>
</evidence>
<dbReference type="PIRSF" id="PIRSF000532">
    <property type="entry name" value="ATP_PFK_prok"/>
    <property type="match status" value="1"/>
</dbReference>
<feature type="binding site" description="in other chain" evidence="9">
    <location>
        <begin position="277"/>
        <end position="280"/>
    </location>
    <ligand>
        <name>substrate</name>
        <note>ligand shared between dimeric partners</note>
    </ligand>
</feature>
<dbReference type="UniPathway" id="UPA00109">
    <property type="reaction ID" value="UER00182"/>
</dbReference>
<dbReference type="SUPFAM" id="SSF53784">
    <property type="entry name" value="Phosphofructokinase"/>
    <property type="match status" value="1"/>
</dbReference>
<comment type="cofactor">
    <cofactor evidence="1 9">
        <name>Mg(2+)</name>
        <dbReference type="ChEBI" id="CHEBI:18420"/>
    </cofactor>
</comment>
<evidence type="ECO:0000256" key="2">
    <source>
        <dbReference type="ARBA" id="ARBA00004679"/>
    </source>
</evidence>
<feature type="domain" description="Phosphofructokinase" evidence="10">
    <location>
        <begin position="7"/>
        <end position="303"/>
    </location>
</feature>
<keyword evidence="12" id="KW-1185">Reference proteome</keyword>
<dbReference type="InterPro" id="IPR000023">
    <property type="entry name" value="Phosphofructokinase_dom"/>
</dbReference>
<dbReference type="GO" id="GO:0048029">
    <property type="term" value="F:monosaccharide binding"/>
    <property type="evidence" value="ECO:0007669"/>
    <property type="project" value="TreeGrafter"/>
</dbReference>
<comment type="subcellular location">
    <subcellularLocation>
        <location evidence="9">Cytoplasm</location>
    </subcellularLocation>
</comment>
<keyword evidence="5 9" id="KW-0479">Metal-binding</keyword>
<dbReference type="GO" id="GO:0005524">
    <property type="term" value="F:ATP binding"/>
    <property type="evidence" value="ECO:0007669"/>
    <property type="project" value="UniProtKB-KW"/>
</dbReference>
<reference evidence="11 12" key="1">
    <citation type="submission" date="2019-03" db="EMBL/GenBank/DDBJ databases">
        <title>Genomic Encyclopedia of Archaeal and Bacterial Type Strains, Phase II (KMG-II): from individual species to whole genera.</title>
        <authorList>
            <person name="Goeker M."/>
        </authorList>
    </citation>
    <scope>NUCLEOTIDE SEQUENCE [LARGE SCALE GENOMIC DNA]</scope>
    <source>
        <strain evidence="11 12">DSM 15388</strain>
    </source>
</reference>
<comment type="pathway">
    <text evidence="2 9">Carbohydrate degradation; glycolysis; D-glyceraldehyde 3-phosphate and glycerone phosphate from D-glucose: step 3/4.</text>
</comment>
<proteinExistence type="inferred from homology"/>
<dbReference type="InterPro" id="IPR012829">
    <property type="entry name" value="Phosphofructokinase_III"/>
</dbReference>
<evidence type="ECO:0000256" key="6">
    <source>
        <dbReference type="ARBA" id="ARBA00022777"/>
    </source>
</evidence>
<evidence type="ECO:0000256" key="5">
    <source>
        <dbReference type="ARBA" id="ARBA00022723"/>
    </source>
</evidence>
<feature type="active site" description="Proton acceptor" evidence="9">
    <location>
        <position position="132"/>
    </location>
</feature>
<feature type="binding site" evidence="9">
    <location>
        <position position="167"/>
    </location>
    <ligand>
        <name>substrate</name>
        <note>ligand shared between dimeric partners</note>
    </ligand>
</feature>
<dbReference type="OrthoDB" id="9802503at2"/>
<dbReference type="Gene3D" id="3.40.50.450">
    <property type="match status" value="1"/>
</dbReference>
<evidence type="ECO:0000313" key="12">
    <source>
        <dbReference type="Proteomes" id="UP000295793"/>
    </source>
</evidence>
<dbReference type="GO" id="GO:0005945">
    <property type="term" value="C:6-phosphofructokinase complex"/>
    <property type="evidence" value="ECO:0007669"/>
    <property type="project" value="TreeGrafter"/>
</dbReference>
<dbReference type="GO" id="GO:0006002">
    <property type="term" value="P:fructose 6-phosphate metabolic process"/>
    <property type="evidence" value="ECO:0007669"/>
    <property type="project" value="InterPro"/>
</dbReference>
<evidence type="ECO:0000256" key="1">
    <source>
        <dbReference type="ARBA" id="ARBA00001946"/>
    </source>
</evidence>
<dbReference type="Gene3D" id="3.40.50.460">
    <property type="entry name" value="Phosphofructokinase domain"/>
    <property type="match status" value="1"/>
</dbReference>
<dbReference type="GO" id="GO:0030388">
    <property type="term" value="P:fructose 1,6-bisphosphate metabolic process"/>
    <property type="evidence" value="ECO:0007669"/>
    <property type="project" value="TreeGrafter"/>
</dbReference>
<feature type="binding site" description="in other chain" evidence="9">
    <location>
        <position position="228"/>
    </location>
    <ligand>
        <name>substrate</name>
        <note>ligand shared between dimeric partners</note>
    </ligand>
</feature>
<keyword evidence="3 9" id="KW-0963">Cytoplasm</keyword>
<dbReference type="GO" id="GO:0070095">
    <property type="term" value="F:fructose-6-phosphate binding"/>
    <property type="evidence" value="ECO:0007669"/>
    <property type="project" value="TreeGrafter"/>
</dbReference>
<accession>A0A4R3I713</accession>
<dbReference type="InterPro" id="IPR022953">
    <property type="entry name" value="ATP_PFK"/>
</dbReference>
<dbReference type="HAMAP" id="MF_01976">
    <property type="entry name" value="Phosphofructokinase_III"/>
    <property type="match status" value="1"/>
</dbReference>
<dbReference type="GO" id="GO:0047334">
    <property type="term" value="F:diphosphate-fructose-6-phosphate 1-phosphotransferase activity"/>
    <property type="evidence" value="ECO:0007669"/>
    <property type="project" value="InterPro"/>
</dbReference>
<keyword evidence="7 9" id="KW-0460">Magnesium</keyword>